<keyword evidence="2" id="KW-0479">Metal-binding</keyword>
<evidence type="ECO:0000256" key="1">
    <source>
        <dbReference type="ARBA" id="ARBA00001968"/>
    </source>
</evidence>
<evidence type="ECO:0000313" key="4">
    <source>
        <dbReference type="EMBL" id="CAF1544028.1"/>
    </source>
</evidence>
<feature type="domain" description="DDE Tnp4" evidence="3">
    <location>
        <begin position="284"/>
        <end position="417"/>
    </location>
</feature>
<evidence type="ECO:0000313" key="5">
    <source>
        <dbReference type="Proteomes" id="UP000663852"/>
    </source>
</evidence>
<comment type="caution">
    <text evidence="4">The sequence shown here is derived from an EMBL/GenBank/DDBJ whole genome shotgun (WGS) entry which is preliminary data.</text>
</comment>
<dbReference type="Pfam" id="PF13359">
    <property type="entry name" value="DDE_Tnp_4"/>
    <property type="match status" value="1"/>
</dbReference>
<accession>A0A815WHB0</accession>
<organism evidence="4 5">
    <name type="scientific">Adineta ricciae</name>
    <name type="common">Rotifer</name>
    <dbReference type="NCBI Taxonomy" id="249248"/>
    <lineage>
        <taxon>Eukaryota</taxon>
        <taxon>Metazoa</taxon>
        <taxon>Spiralia</taxon>
        <taxon>Gnathifera</taxon>
        <taxon>Rotifera</taxon>
        <taxon>Eurotatoria</taxon>
        <taxon>Bdelloidea</taxon>
        <taxon>Adinetida</taxon>
        <taxon>Adinetidae</taxon>
        <taxon>Adineta</taxon>
    </lineage>
</organism>
<proteinExistence type="predicted"/>
<dbReference type="PANTHER" id="PTHR23080">
    <property type="entry name" value="THAP DOMAIN PROTEIN"/>
    <property type="match status" value="1"/>
</dbReference>
<dbReference type="Gene3D" id="3.40.50.150">
    <property type="entry name" value="Vaccinia Virus protein VP39"/>
    <property type="match status" value="1"/>
</dbReference>
<name>A0A815WHB0_ADIRI</name>
<protein>
    <recommendedName>
        <fullName evidence="3">DDE Tnp4 domain-containing protein</fullName>
    </recommendedName>
</protein>
<dbReference type="EMBL" id="CAJNOJ010001140">
    <property type="protein sequence ID" value="CAF1544028.1"/>
    <property type="molecule type" value="Genomic_DNA"/>
</dbReference>
<reference evidence="4" key="1">
    <citation type="submission" date="2021-02" db="EMBL/GenBank/DDBJ databases">
        <authorList>
            <person name="Nowell W R."/>
        </authorList>
    </citation>
    <scope>NUCLEOTIDE SEQUENCE</scope>
</reference>
<dbReference type="InterPro" id="IPR027806">
    <property type="entry name" value="HARBI1_dom"/>
</dbReference>
<dbReference type="OrthoDB" id="10049726at2759"/>
<dbReference type="AlphaFoldDB" id="A0A815WHB0"/>
<dbReference type="GO" id="GO:0046872">
    <property type="term" value="F:metal ion binding"/>
    <property type="evidence" value="ECO:0007669"/>
    <property type="project" value="UniProtKB-KW"/>
</dbReference>
<dbReference type="InterPro" id="IPR029063">
    <property type="entry name" value="SAM-dependent_MTases_sf"/>
</dbReference>
<evidence type="ECO:0000256" key="2">
    <source>
        <dbReference type="ARBA" id="ARBA00022723"/>
    </source>
</evidence>
<sequence length="521" mass="58226">MSSRPYMDLALMSKCLIFSKETKQLSTAETNHSRCVAKDEEIAECGSQTDAIEQTVEIPIKRTSASHRTCFVCQKTDGSSSKVLSTEQQKSAFIKRGIVIPAGSRFCRDHLYGKHLTFEALHQIVPTKTEPVVFDAKGVMELITECCTMVQDTKTFDFDDPTSLNDDAYYNLTGLEKDQFDNLLSTLTSMRNSYVRSIRVGLALFLVKMRLGVSNRVLSFLFHMKNKRVVSRIVHAIAEGLLKNFVPKHLGFQHIDRRTVLNCHQTLIASQLMADRDDQVILVMDGAYLFIQKSSSNQFQRRSFSMHKHRNLIKPMITTATDGYILSVQGPYLADGRNNDASVAKNIFIHNEEDVLNWLNKDDVIAVDRGFRDPVKTIYRFGFNVQMPDFLKGKKQLSSAEANHSRCVAKVRWIIESGSLNSNLINVASDFSQILSNPNPNPTLELDLNLIGVGFGAYLVLASIVGSSGHITAIDSADLSYGSPYTLGEAQKHLKNSSLGAQIMFIQTDVHQLLLDDPTLT</sequence>
<gene>
    <name evidence="4" type="ORF">EDS130_LOCUS45528</name>
</gene>
<comment type="cofactor">
    <cofactor evidence="1">
        <name>a divalent metal cation</name>
        <dbReference type="ChEBI" id="CHEBI:60240"/>
    </cofactor>
</comment>
<dbReference type="Proteomes" id="UP000663852">
    <property type="component" value="Unassembled WGS sequence"/>
</dbReference>
<evidence type="ECO:0000259" key="3">
    <source>
        <dbReference type="Pfam" id="PF13359"/>
    </source>
</evidence>